<evidence type="ECO:0000256" key="1">
    <source>
        <dbReference type="ARBA" id="ARBA00010578"/>
    </source>
</evidence>
<sequence length="833" mass="94717">MAAIQADETHEMLTAYQLKTLNPQSWESSIDNEVVTEFTHREGEDTAYDLFLEFVNRDFDLSKSGKPVDALNPSRTLQVDGIDGGDLAKLNTLSKRFNPKQFLKVVHAKDSFDQLKHGLEVLDDSLDYKNKELQQLIEREAIQFVRSKSGLDSILQQFQTGDIGKNDEGLKNLKASVNAAAKEGTLLVKPVISSKQKIIRLKQSIEFIEKKKGFFDLPKQLKTYLQDQDYDNFVHDYKQNKALKEKDNSRTISRVWEEVEEIADTYKRKLWSDLNTSDKSDDFLRSIKKLMELDVIDNPVLLWIDINTKKSTVNFIETFSRYHEKTLNLQINILSTLISPDLYNFKKFFTGNSQLLDSPIVTEVWLMLGKMWEVLKAEVLDFVAFWHHVENFMNGSYFQRLRSGYIDNNSPFLRLEDYEIEEIRAKGQDHVVQIIKKLADFFHSTHLSLNLDVKGEASLASYGFIPPFTNSLSTLKYLPGIAGNVSEMLNELGQLSITTKSIEMLRGLSLEINERIISAVCTAWVNDCHTIYRLEDWARLDSGETSLPNSILQFETHVVEKIGELLFTKLPEGKDVQIVRYPSKKILTGVQIQFLGSFDILLESMIKKVIEEIHDPKISKHLKTHHQLLTLLNIKKMSSTVVPTSIDKFDAVFETKLRSENLEIYSLLTKMEHTILDTYMGEQKKAISTILQRGIASTDWAGISSNPSKVSSFVYEALNVLVTVHTGVVSVSTELIGMIMRELVEFVSARLLEDFRNVTVFSSEGLGQVFLDVEFFKNIVGRSATNATLNNIKLIYKTILTSNVDMNHIVATNSEVLTGALGASSIEYTVFNS</sequence>
<evidence type="ECO:0000313" key="6">
    <source>
        <dbReference type="EMBL" id="CEP23151.1"/>
    </source>
</evidence>
<evidence type="ECO:0000313" key="7">
    <source>
        <dbReference type="Proteomes" id="UP000038830"/>
    </source>
</evidence>
<gene>
    <name evidence="6" type="ORF">BN1211_3669</name>
</gene>
<dbReference type="GO" id="GO:0006887">
    <property type="term" value="P:exocytosis"/>
    <property type="evidence" value="ECO:0007669"/>
    <property type="project" value="UniProtKB-KW"/>
</dbReference>
<dbReference type="EMBL" id="CDQK01000004">
    <property type="protein sequence ID" value="CEP23151.1"/>
    <property type="molecule type" value="Genomic_DNA"/>
</dbReference>
<dbReference type="InterPro" id="IPR029175">
    <property type="entry name" value="EXOC2/Sec5"/>
</dbReference>
<evidence type="ECO:0000256" key="2">
    <source>
        <dbReference type="ARBA" id="ARBA00022448"/>
    </source>
</evidence>
<reference evidence="7" key="1">
    <citation type="journal article" date="2015" name="J. Biotechnol.">
        <title>The structure of the Cyberlindnera jadinii genome and its relation to Candida utilis analyzed by the occurrence of single nucleotide polymorphisms.</title>
        <authorList>
            <person name="Rupp O."/>
            <person name="Brinkrolf K."/>
            <person name="Buerth C."/>
            <person name="Kunigo M."/>
            <person name="Schneider J."/>
            <person name="Jaenicke S."/>
            <person name="Goesmann A."/>
            <person name="Puehler A."/>
            <person name="Jaeger K.-E."/>
            <person name="Ernst J.F."/>
        </authorList>
    </citation>
    <scope>NUCLEOTIDE SEQUENCE [LARGE SCALE GENOMIC DNA]</scope>
    <source>
        <strain evidence="7">ATCC 18201 / CBS 1600 / BCRC 20928 / JCM 3617 / NBRC 0987 / NRRL Y-1542</strain>
    </source>
</reference>
<dbReference type="GO" id="GO:0000145">
    <property type="term" value="C:exocyst"/>
    <property type="evidence" value="ECO:0007669"/>
    <property type="project" value="UniProtKB-UniRule"/>
</dbReference>
<dbReference type="AlphaFoldDB" id="A0A0H5C583"/>
<dbReference type="Pfam" id="PF15469">
    <property type="entry name" value="Sec5"/>
    <property type="match status" value="1"/>
</dbReference>
<evidence type="ECO:0000256" key="3">
    <source>
        <dbReference type="ARBA" id="ARBA00022483"/>
    </source>
</evidence>
<accession>A0A0H5C583</accession>
<dbReference type="GO" id="GO:0006893">
    <property type="term" value="P:Golgi to plasma membrane transport"/>
    <property type="evidence" value="ECO:0007669"/>
    <property type="project" value="UniProtKB-UniRule"/>
</dbReference>
<proteinExistence type="inferred from homology"/>
<comment type="function">
    <text evidence="4">Component of the exocyst complex involved in the docking of exocytic vesicles with fusion sites on the plasma membrane.</text>
</comment>
<evidence type="ECO:0000256" key="4">
    <source>
        <dbReference type="RuleBase" id="RU365069"/>
    </source>
</evidence>
<keyword evidence="2 4" id="KW-0813">Transport</keyword>
<organism evidence="6 7">
    <name type="scientific">Cyberlindnera jadinii (strain ATCC 18201 / CBS 1600 / BCRC 20928 / JCM 3617 / NBRC 0987 / NRRL Y-1542)</name>
    <name type="common">Torula yeast</name>
    <name type="synonym">Candida utilis</name>
    <dbReference type="NCBI Taxonomy" id="983966"/>
    <lineage>
        <taxon>Eukaryota</taxon>
        <taxon>Fungi</taxon>
        <taxon>Dikarya</taxon>
        <taxon>Ascomycota</taxon>
        <taxon>Saccharomycotina</taxon>
        <taxon>Saccharomycetes</taxon>
        <taxon>Phaffomycetales</taxon>
        <taxon>Phaffomycetaceae</taxon>
        <taxon>Cyberlindnera</taxon>
    </lineage>
</organism>
<feature type="domain" description="Exocyst complex component EXOC2/Sec5 N-terminal" evidence="5">
    <location>
        <begin position="77"/>
        <end position="803"/>
    </location>
</feature>
<protein>
    <recommendedName>
        <fullName evidence="4">Exocyst complex component SEC5</fullName>
    </recommendedName>
</protein>
<name>A0A0H5C583_CYBJN</name>
<keyword evidence="4" id="KW-0653">Protein transport</keyword>
<comment type="similarity">
    <text evidence="1 4">Belongs to the SEC5 family.</text>
</comment>
<keyword evidence="3 4" id="KW-0268">Exocytosis</keyword>
<comment type="subunit">
    <text evidence="4">Component of the exocyst complex.</text>
</comment>
<dbReference type="Proteomes" id="UP000038830">
    <property type="component" value="Unassembled WGS sequence"/>
</dbReference>
<dbReference type="PANTHER" id="PTHR13043">
    <property type="entry name" value="EXOCYST COMPLEX COMPONENT SEC5"/>
    <property type="match status" value="1"/>
</dbReference>
<dbReference type="GO" id="GO:0015031">
    <property type="term" value="P:protein transport"/>
    <property type="evidence" value="ECO:0007669"/>
    <property type="project" value="UniProtKB-KW"/>
</dbReference>
<evidence type="ECO:0000259" key="5">
    <source>
        <dbReference type="Pfam" id="PF15469"/>
    </source>
</evidence>
<dbReference type="PANTHER" id="PTHR13043:SF1">
    <property type="entry name" value="EXOCYST COMPLEX COMPONENT 2"/>
    <property type="match status" value="1"/>
</dbReference>
<dbReference type="InterPro" id="IPR039481">
    <property type="entry name" value="EXOC2/Sec5_N_dom"/>
</dbReference>